<accession>A0A2S4W4A1</accession>
<dbReference type="VEuPathDB" id="FungiDB:PSHT_01322"/>
<dbReference type="AlphaFoldDB" id="A0A2S4W4A1"/>
<evidence type="ECO:0000313" key="2">
    <source>
        <dbReference type="Proteomes" id="UP000239156"/>
    </source>
</evidence>
<proteinExistence type="predicted"/>
<name>A0A2S4W4A1_9BASI</name>
<dbReference type="Proteomes" id="UP000239156">
    <property type="component" value="Unassembled WGS sequence"/>
</dbReference>
<keyword evidence="2" id="KW-1185">Reference proteome</keyword>
<comment type="caution">
    <text evidence="1">The sequence shown here is derived from an EMBL/GenBank/DDBJ whole genome shotgun (WGS) entry which is preliminary data.</text>
</comment>
<dbReference type="EMBL" id="PKSL01000007">
    <property type="protein sequence ID" value="POW16546.1"/>
    <property type="molecule type" value="Genomic_DNA"/>
</dbReference>
<sequence>MTETRERCGVGFQPSDDDPLYYVLIRHQLDHDAYPLECRSDDNVRHICKLDTCGEGGHPWKDFTFKDCEEFGASDITGRPPQTFHVAHYHADNSRNGVSATGVNGFNYFCTWKDPGDFNARRPTATSTNRLYYHCTFDKPTNSNARRPTCTNCSPPSPDDD</sequence>
<dbReference type="VEuPathDB" id="FungiDB:PSTT_01372"/>
<reference evidence="1" key="1">
    <citation type="submission" date="2017-12" db="EMBL/GenBank/DDBJ databases">
        <title>Gene loss provides genomic basis for host adaptation in cereal stripe rust fungi.</title>
        <authorList>
            <person name="Xia C."/>
        </authorList>
    </citation>
    <scope>NUCLEOTIDE SEQUENCE [LARGE SCALE GENOMIC DNA]</scope>
    <source>
        <strain evidence="1">93-210</strain>
    </source>
</reference>
<protein>
    <submittedName>
        <fullName evidence="1">Uncharacterized protein</fullName>
    </submittedName>
</protein>
<dbReference type="VEuPathDB" id="FungiDB:PSHT_01323"/>
<evidence type="ECO:0000313" key="1">
    <source>
        <dbReference type="EMBL" id="POW16546.1"/>
    </source>
</evidence>
<gene>
    <name evidence="1" type="ORF">PSTT_01372</name>
</gene>
<organism evidence="1 2">
    <name type="scientific">Puccinia striiformis</name>
    <dbReference type="NCBI Taxonomy" id="27350"/>
    <lineage>
        <taxon>Eukaryota</taxon>
        <taxon>Fungi</taxon>
        <taxon>Dikarya</taxon>
        <taxon>Basidiomycota</taxon>
        <taxon>Pucciniomycotina</taxon>
        <taxon>Pucciniomycetes</taxon>
        <taxon>Pucciniales</taxon>
        <taxon>Pucciniaceae</taxon>
        <taxon>Puccinia</taxon>
    </lineage>
</organism>